<organism evidence="1 2">
    <name type="scientific">Streptomyces viridochromogenes (strain DSM 40736 / JCM 4977 / BCRC 1201 / Tue 494)</name>
    <dbReference type="NCBI Taxonomy" id="591159"/>
    <lineage>
        <taxon>Bacteria</taxon>
        <taxon>Bacillati</taxon>
        <taxon>Actinomycetota</taxon>
        <taxon>Actinomycetes</taxon>
        <taxon>Kitasatosporales</taxon>
        <taxon>Streptomycetaceae</taxon>
        <taxon>Streptomyces</taxon>
    </lineage>
</organism>
<protein>
    <submittedName>
        <fullName evidence="1">Predicted protein</fullName>
    </submittedName>
</protein>
<dbReference type="Proteomes" id="UP000004184">
    <property type="component" value="Unassembled WGS sequence"/>
</dbReference>
<name>D9XHU1_STRVT</name>
<evidence type="ECO:0000313" key="2">
    <source>
        <dbReference type="Proteomes" id="UP000004184"/>
    </source>
</evidence>
<accession>D9XHU1</accession>
<reference evidence="2" key="1">
    <citation type="submission" date="2009-02" db="EMBL/GenBank/DDBJ databases">
        <title>Annotation of Streptomyces viridochromogenes strain DSM 40736.</title>
        <authorList>
            <consortium name="The Broad Institute Genome Sequencing Platform"/>
            <consortium name="Broad Institute Microbial Sequencing Center"/>
            <person name="Fischbach M."/>
            <person name="Godfrey P."/>
            <person name="Ward D."/>
            <person name="Young S."/>
            <person name="Zeng Q."/>
            <person name="Koehrsen M."/>
            <person name="Alvarado L."/>
            <person name="Berlin A.M."/>
            <person name="Bochicchio J."/>
            <person name="Borenstein D."/>
            <person name="Chapman S.B."/>
            <person name="Chen Z."/>
            <person name="Engels R."/>
            <person name="Freedman E."/>
            <person name="Gellesch M."/>
            <person name="Goldberg J."/>
            <person name="Griggs A."/>
            <person name="Gujja S."/>
            <person name="Heilman E.R."/>
            <person name="Heiman D.I."/>
            <person name="Hepburn T.A."/>
            <person name="Howarth C."/>
            <person name="Jen D."/>
            <person name="Larson L."/>
            <person name="Lewis B."/>
            <person name="Mehta T."/>
            <person name="Park D."/>
            <person name="Pearson M."/>
            <person name="Richards J."/>
            <person name="Roberts A."/>
            <person name="Saif S."/>
            <person name="Shea T.D."/>
            <person name="Shenoy N."/>
            <person name="Sisk P."/>
            <person name="Stolte C."/>
            <person name="Sykes S.N."/>
            <person name="Thomson T."/>
            <person name="Walk T."/>
            <person name="White J."/>
            <person name="Yandava C."/>
            <person name="Straight P."/>
            <person name="Clardy J."/>
            <person name="Hung D."/>
            <person name="Kolter R."/>
            <person name="Mekalanos J."/>
            <person name="Walker S."/>
            <person name="Walsh C.T."/>
            <person name="Wieland-Brown L.C."/>
            <person name="Haas B."/>
            <person name="Nusbaum C."/>
            <person name="Birren B."/>
        </authorList>
    </citation>
    <scope>NUCLEOTIDE SEQUENCE [LARGE SCALE GENOMIC DNA]</scope>
    <source>
        <strain evidence="2">DSM 40736 / JCM 4977 / BCRC 1201 / Tue 494</strain>
    </source>
</reference>
<dbReference type="AlphaFoldDB" id="D9XHU1"/>
<proteinExistence type="predicted"/>
<dbReference type="HOGENOM" id="CLU_2902542_0_0_11"/>
<dbReference type="EMBL" id="GG657757">
    <property type="protein sequence ID" value="EFL37120.1"/>
    <property type="molecule type" value="Genomic_DNA"/>
</dbReference>
<evidence type="ECO:0000313" key="1">
    <source>
        <dbReference type="EMBL" id="EFL37120.1"/>
    </source>
</evidence>
<sequence length="62" mass="6736">MRRRLLAAGSGRPVCCAGVRVLGECAAAGLKERRRTLKRMTLSLCRIGDIARAALVLNGIWK</sequence>
<keyword evidence="2" id="KW-1185">Reference proteome</keyword>
<dbReference type="STRING" id="591159.SSQG_07638"/>
<gene>
    <name evidence="1" type="ORF">SSQG_07638</name>
</gene>